<dbReference type="PROSITE" id="PS51257">
    <property type="entry name" value="PROKAR_LIPOPROTEIN"/>
    <property type="match status" value="1"/>
</dbReference>
<feature type="chain" id="PRO_5039389569" description="Fe/B12 periplasmic-binding domain-containing protein" evidence="2">
    <location>
        <begin position="29"/>
        <end position="362"/>
    </location>
</feature>
<dbReference type="RefSeq" id="WP_082908630.1">
    <property type="nucleotide sequence ID" value="NZ_CP015961.1"/>
</dbReference>
<evidence type="ECO:0000256" key="2">
    <source>
        <dbReference type="SAM" id="SignalP"/>
    </source>
</evidence>
<comment type="similarity">
    <text evidence="1">Belongs to the bacterial solute-binding protein 8 family.</text>
</comment>
<feature type="signal peptide" evidence="2">
    <location>
        <begin position="1"/>
        <end position="28"/>
    </location>
</feature>
<feature type="domain" description="Fe/B12 periplasmic-binding" evidence="3">
    <location>
        <begin position="62"/>
        <end position="337"/>
    </location>
</feature>
<organism evidence="4 5">
    <name type="scientific">Dietzia timorensis</name>
    <dbReference type="NCBI Taxonomy" id="499555"/>
    <lineage>
        <taxon>Bacteria</taxon>
        <taxon>Bacillati</taxon>
        <taxon>Actinomycetota</taxon>
        <taxon>Actinomycetes</taxon>
        <taxon>Mycobacteriales</taxon>
        <taxon>Dietziaceae</taxon>
        <taxon>Dietzia</taxon>
    </lineage>
</organism>
<accession>A0A173LEY6</accession>
<dbReference type="InterPro" id="IPR050902">
    <property type="entry name" value="ABC_Transporter_SBP"/>
</dbReference>
<dbReference type="STRING" id="499555.BJL86_0034"/>
<protein>
    <recommendedName>
        <fullName evidence="3">Fe/B12 periplasmic-binding domain-containing protein</fullName>
    </recommendedName>
</protein>
<reference evidence="4 5" key="1">
    <citation type="submission" date="2016-06" db="EMBL/GenBank/DDBJ databases">
        <title>Complete genome sequence of a saline-alkali tolerant type strain Dietzia timorensis ID05-A0528T.</title>
        <authorList>
            <person name="Wu X."/>
        </authorList>
    </citation>
    <scope>NUCLEOTIDE SEQUENCE [LARGE SCALE GENOMIC DNA]</scope>
    <source>
        <strain evidence="4 5">ID05-A0528</strain>
    </source>
</reference>
<dbReference type="PANTHER" id="PTHR30535:SF7">
    <property type="entry name" value="IRON(III) DICITRATE-BINDING PROTEIN"/>
    <property type="match status" value="1"/>
</dbReference>
<dbReference type="Gene3D" id="3.40.50.1980">
    <property type="entry name" value="Nitrogenase molybdenum iron protein domain"/>
    <property type="match status" value="2"/>
</dbReference>
<gene>
    <name evidence="4" type="ORF">BJL86_0034</name>
</gene>
<dbReference type="Proteomes" id="UP000186104">
    <property type="component" value="Chromosome"/>
</dbReference>
<dbReference type="SUPFAM" id="SSF53807">
    <property type="entry name" value="Helical backbone' metal receptor"/>
    <property type="match status" value="1"/>
</dbReference>
<dbReference type="PROSITE" id="PS50983">
    <property type="entry name" value="FE_B12_PBP"/>
    <property type="match status" value="1"/>
</dbReference>
<dbReference type="AlphaFoldDB" id="A0A173LEY6"/>
<keyword evidence="5" id="KW-1185">Reference proteome</keyword>
<evidence type="ECO:0000313" key="4">
    <source>
        <dbReference type="EMBL" id="ANI90846.1"/>
    </source>
</evidence>
<evidence type="ECO:0000256" key="1">
    <source>
        <dbReference type="ARBA" id="ARBA00008814"/>
    </source>
</evidence>
<dbReference type="Pfam" id="PF01497">
    <property type="entry name" value="Peripla_BP_2"/>
    <property type="match status" value="1"/>
</dbReference>
<keyword evidence="2" id="KW-0732">Signal</keyword>
<dbReference type="OrthoDB" id="9797850at2"/>
<evidence type="ECO:0000259" key="3">
    <source>
        <dbReference type="PROSITE" id="PS50983"/>
    </source>
</evidence>
<dbReference type="InterPro" id="IPR002491">
    <property type="entry name" value="ABC_transptr_periplasmic_BD"/>
</dbReference>
<name>A0A173LEY6_9ACTN</name>
<dbReference type="EMBL" id="CP015961">
    <property type="protein sequence ID" value="ANI90846.1"/>
    <property type="molecule type" value="Genomic_DNA"/>
</dbReference>
<dbReference type="KEGG" id="dtm:BJL86_0034"/>
<sequence length="362" mass="37410">MTAMRGVKKGLPGALAAAGLAVAVAACSAPTESEQDTGAEAAGTVTLDNCGEQVELPAPAERMLVTDASIAAITLAVDGAENIGGVTTVSDKDLLTTAYGEDAEGLNYITEDVATLETVLGANPDVVFSGWGYGLSDSSGVTPDALAERDIATYLLSDSCRGDAEEILTTDPWDSLRTDLGNVAQIVGHPEAGDEAVADLDARLGSLGDAEQPADAPQVLVFDSAADGVFAPGGVGAPNAIVEAAGGQNVLADVEERWTNASWETLAANPADAIVFVDYPMYTLSEKIAQLRENPATRDIPAVREGRFINIPYGMWTSGPLNIDAAEIVRKGLESYDLVPSSSIEPGIAVSDLEVDGNEWAE</sequence>
<dbReference type="PANTHER" id="PTHR30535">
    <property type="entry name" value="VITAMIN B12-BINDING PROTEIN"/>
    <property type="match status" value="1"/>
</dbReference>
<evidence type="ECO:0000313" key="5">
    <source>
        <dbReference type="Proteomes" id="UP000186104"/>
    </source>
</evidence>
<proteinExistence type="inferred from homology"/>